<dbReference type="SMART" id="SM00060">
    <property type="entry name" value="FN3"/>
    <property type="match status" value="3"/>
</dbReference>
<dbReference type="SMART" id="SM00636">
    <property type="entry name" value="Glyco_18"/>
    <property type="match status" value="1"/>
</dbReference>
<organism evidence="5 6">
    <name type="scientific">Clostridium paridis</name>
    <dbReference type="NCBI Taxonomy" id="2803863"/>
    <lineage>
        <taxon>Bacteria</taxon>
        <taxon>Bacillati</taxon>
        <taxon>Bacillota</taxon>
        <taxon>Clostridia</taxon>
        <taxon>Eubacteriales</taxon>
        <taxon>Clostridiaceae</taxon>
        <taxon>Clostridium</taxon>
    </lineage>
</organism>
<name>A0A937FEW4_9CLOT</name>
<dbReference type="PANTHER" id="PTHR46066:SF2">
    <property type="entry name" value="CHITINASE DOMAIN-CONTAINING PROTEIN 1"/>
    <property type="match status" value="1"/>
</dbReference>
<evidence type="ECO:0000259" key="3">
    <source>
        <dbReference type="PROSITE" id="PS50853"/>
    </source>
</evidence>
<comment type="caution">
    <text evidence="5">The sequence shown here is derived from an EMBL/GenBank/DDBJ whole genome shotgun (WGS) entry which is preliminary data.</text>
</comment>
<dbReference type="Gene3D" id="2.60.40.10">
    <property type="entry name" value="Immunoglobulins"/>
    <property type="match status" value="3"/>
</dbReference>
<dbReference type="AlphaFoldDB" id="A0A937FEW4"/>
<keyword evidence="1" id="KW-0378">Hydrolase</keyword>
<dbReference type="PROSITE" id="PS51910">
    <property type="entry name" value="GH18_2"/>
    <property type="match status" value="1"/>
</dbReference>
<dbReference type="InterPro" id="IPR017853">
    <property type="entry name" value="GH"/>
</dbReference>
<feature type="domain" description="Fibronectin type-III" evidence="3">
    <location>
        <begin position="115"/>
        <end position="202"/>
    </location>
</feature>
<dbReference type="Gene3D" id="3.10.50.10">
    <property type="match status" value="1"/>
</dbReference>
<gene>
    <name evidence="5" type="ORF">JK634_08930</name>
</gene>
<dbReference type="PANTHER" id="PTHR46066">
    <property type="entry name" value="CHITINASE DOMAIN-CONTAINING PROTEIN 1 FAMILY MEMBER"/>
    <property type="match status" value="1"/>
</dbReference>
<dbReference type="GO" id="GO:0008061">
    <property type="term" value="F:chitin binding"/>
    <property type="evidence" value="ECO:0007669"/>
    <property type="project" value="InterPro"/>
</dbReference>
<dbReference type="RefSeq" id="WP_202767309.1">
    <property type="nucleotide sequence ID" value="NZ_JAESWA010000022.1"/>
</dbReference>
<dbReference type="CDD" id="cd00063">
    <property type="entry name" value="FN3"/>
    <property type="match status" value="3"/>
</dbReference>
<dbReference type="InterPro" id="IPR013783">
    <property type="entry name" value="Ig-like_fold"/>
</dbReference>
<dbReference type="InterPro" id="IPR029070">
    <property type="entry name" value="Chitinase_insertion_sf"/>
</dbReference>
<sequence length="604" mass="66203">MFFAFNSQFISVAALSVPKAPTSLAYSGITSESVKLSWPAVYGVKGYKIYRSSNNSSYSLIASTALTSFKDSSLTPGALYKYYVRTYTSAGISSSSSTPVISLNTKKSQASIPTAPASLNYSGITSSSVNLSWGSVSNAKGYKIYRSNVNSSTYSLIASTALTSFKDSSLLPDTKYSYYITAYNSAGSSSGSKVITFYTNKISLDAPKEFTYSIVSSSSIKLSWTSVTGATGYQVYRSSYNSLSYSLIATTSSTSYLDSTLSSNTKYWYYVKAFSSNGISPISPIVYISTTKKIVLGYATYYFSGDSSSYNSMVSNNSTIDEIATDTFATDGTGKITGLIPTNQITYANNNGINIFLMITNNFDKDIAKKLLESSTNRKTLINNILGALKTYGYKGVNIDLENIYYYDRTYLSTFMSELYSSLKPLGYYVTIAVPAKTNGSATDDWGGAFDYSTISKYSDQILIMTYDEHYFGGTPGPIASIGWVENVIKYALTVIPKEKILLGTAAYGYDWSSKGSNSYGASEIYDLALKYNTTIKWDSISQSPYFTYKDSSGVIHTVWFENSYSVSFKLDLVNKYDLAGIGIWRLGLEDPAYWTSIKTKLIR</sequence>
<evidence type="ECO:0000313" key="6">
    <source>
        <dbReference type="Proteomes" id="UP000623681"/>
    </source>
</evidence>
<proteinExistence type="predicted"/>
<feature type="domain" description="GH18" evidence="4">
    <location>
        <begin position="293"/>
        <end position="604"/>
    </location>
</feature>
<keyword evidence="6" id="KW-1185">Reference proteome</keyword>
<dbReference type="PROSITE" id="PS50853">
    <property type="entry name" value="FN3"/>
    <property type="match status" value="3"/>
</dbReference>
<dbReference type="Pfam" id="PF00041">
    <property type="entry name" value="fn3"/>
    <property type="match status" value="2"/>
</dbReference>
<evidence type="ECO:0000259" key="4">
    <source>
        <dbReference type="PROSITE" id="PS51910"/>
    </source>
</evidence>
<dbReference type="InterPro" id="IPR036116">
    <property type="entry name" value="FN3_sf"/>
</dbReference>
<dbReference type="InterPro" id="IPR011583">
    <property type="entry name" value="Chitinase_II/V-like_cat"/>
</dbReference>
<dbReference type="SUPFAM" id="SSF49265">
    <property type="entry name" value="Fibronectin type III"/>
    <property type="match status" value="2"/>
</dbReference>
<feature type="domain" description="Fibronectin type-III" evidence="3">
    <location>
        <begin position="20"/>
        <end position="108"/>
    </location>
</feature>
<dbReference type="SUPFAM" id="SSF51445">
    <property type="entry name" value="(Trans)glycosidases"/>
    <property type="match status" value="1"/>
</dbReference>
<keyword evidence="2" id="KW-0326">Glycosidase</keyword>
<protein>
    <submittedName>
        <fullName evidence="5">Fibronectin type III domain-containing protein</fullName>
    </submittedName>
</protein>
<dbReference type="Proteomes" id="UP000623681">
    <property type="component" value="Unassembled WGS sequence"/>
</dbReference>
<dbReference type="EMBL" id="JAESWA010000022">
    <property type="protein sequence ID" value="MBL4931928.1"/>
    <property type="molecule type" value="Genomic_DNA"/>
</dbReference>
<dbReference type="GO" id="GO:0016798">
    <property type="term" value="F:hydrolase activity, acting on glycosyl bonds"/>
    <property type="evidence" value="ECO:0007669"/>
    <property type="project" value="UniProtKB-KW"/>
</dbReference>
<dbReference type="Pfam" id="PF00704">
    <property type="entry name" value="Glyco_hydro_18"/>
    <property type="match status" value="1"/>
</dbReference>
<dbReference type="CDD" id="cd02874">
    <property type="entry name" value="GH18_CFLE_spore_hydrolase"/>
    <property type="match status" value="1"/>
</dbReference>
<evidence type="ECO:0000313" key="5">
    <source>
        <dbReference type="EMBL" id="MBL4931928.1"/>
    </source>
</evidence>
<dbReference type="InterPro" id="IPR001223">
    <property type="entry name" value="Glyco_hydro18_cat"/>
</dbReference>
<accession>A0A937FEW4</accession>
<dbReference type="InterPro" id="IPR003961">
    <property type="entry name" value="FN3_dom"/>
</dbReference>
<evidence type="ECO:0000256" key="1">
    <source>
        <dbReference type="ARBA" id="ARBA00022801"/>
    </source>
</evidence>
<dbReference type="GO" id="GO:0005975">
    <property type="term" value="P:carbohydrate metabolic process"/>
    <property type="evidence" value="ECO:0007669"/>
    <property type="project" value="InterPro"/>
</dbReference>
<reference evidence="5" key="1">
    <citation type="submission" date="2021-01" db="EMBL/GenBank/DDBJ databases">
        <title>Genome public.</title>
        <authorList>
            <person name="Liu C."/>
            <person name="Sun Q."/>
        </authorList>
    </citation>
    <scope>NUCLEOTIDE SEQUENCE</scope>
    <source>
        <strain evidence="5">YIM B02565</strain>
    </source>
</reference>
<evidence type="ECO:0000256" key="2">
    <source>
        <dbReference type="ARBA" id="ARBA00023295"/>
    </source>
</evidence>
<feature type="domain" description="Fibronectin type-III" evidence="3">
    <location>
        <begin position="206"/>
        <end position="293"/>
    </location>
</feature>
<dbReference type="Gene3D" id="3.20.20.80">
    <property type="entry name" value="Glycosidases"/>
    <property type="match status" value="1"/>
</dbReference>
<dbReference type="InterPro" id="IPR041704">
    <property type="entry name" value="CFLE_GH18"/>
</dbReference>